<evidence type="ECO:0000256" key="1">
    <source>
        <dbReference type="ARBA" id="ARBA00023015"/>
    </source>
</evidence>
<dbReference type="Proteomes" id="UP000198964">
    <property type="component" value="Unassembled WGS sequence"/>
</dbReference>
<dbReference type="PROSITE" id="PS01124">
    <property type="entry name" value="HTH_ARAC_FAMILY_2"/>
    <property type="match status" value="1"/>
</dbReference>
<dbReference type="InterPro" id="IPR020449">
    <property type="entry name" value="Tscrpt_reg_AraC-type_HTH"/>
</dbReference>
<keyword evidence="3" id="KW-0804">Transcription</keyword>
<dbReference type="PROSITE" id="PS00041">
    <property type="entry name" value="HTH_ARAC_FAMILY_1"/>
    <property type="match status" value="1"/>
</dbReference>
<evidence type="ECO:0000256" key="2">
    <source>
        <dbReference type="ARBA" id="ARBA00023125"/>
    </source>
</evidence>
<dbReference type="Gene3D" id="1.10.10.60">
    <property type="entry name" value="Homeodomain-like"/>
    <property type="match status" value="1"/>
</dbReference>
<keyword evidence="7" id="KW-1185">Reference proteome</keyword>
<keyword evidence="1" id="KW-0805">Transcription regulation</keyword>
<dbReference type="AlphaFoldDB" id="A0A1I2EE69"/>
<dbReference type="SUPFAM" id="SSF46689">
    <property type="entry name" value="Homeodomain-like"/>
    <property type="match status" value="1"/>
</dbReference>
<proteinExistence type="predicted"/>
<organism evidence="6 7">
    <name type="scientific">Sunxiuqinia elliptica</name>
    <dbReference type="NCBI Taxonomy" id="655355"/>
    <lineage>
        <taxon>Bacteria</taxon>
        <taxon>Pseudomonadati</taxon>
        <taxon>Bacteroidota</taxon>
        <taxon>Bacteroidia</taxon>
        <taxon>Marinilabiliales</taxon>
        <taxon>Prolixibacteraceae</taxon>
        <taxon>Sunxiuqinia</taxon>
    </lineage>
</organism>
<feature type="transmembrane region" description="Helical" evidence="4">
    <location>
        <begin position="158"/>
        <end position="179"/>
    </location>
</feature>
<feature type="transmembrane region" description="Helical" evidence="4">
    <location>
        <begin position="77"/>
        <end position="94"/>
    </location>
</feature>
<keyword evidence="4" id="KW-0472">Membrane</keyword>
<feature type="transmembrane region" description="Helical" evidence="4">
    <location>
        <begin position="6"/>
        <end position="28"/>
    </location>
</feature>
<keyword evidence="4" id="KW-0812">Transmembrane</keyword>
<dbReference type="InterPro" id="IPR018060">
    <property type="entry name" value="HTH_AraC"/>
</dbReference>
<dbReference type="PRINTS" id="PR00032">
    <property type="entry name" value="HTHARAC"/>
</dbReference>
<dbReference type="Pfam" id="PF12833">
    <property type="entry name" value="HTH_18"/>
    <property type="match status" value="1"/>
</dbReference>
<dbReference type="RefSeq" id="WP_093918746.1">
    <property type="nucleotide sequence ID" value="NZ_FONW01000002.1"/>
</dbReference>
<evidence type="ECO:0000313" key="6">
    <source>
        <dbReference type="EMBL" id="SFE90771.1"/>
    </source>
</evidence>
<name>A0A1I2EE69_9BACT</name>
<feature type="transmembrane region" description="Helical" evidence="4">
    <location>
        <begin position="40"/>
        <end position="57"/>
    </location>
</feature>
<keyword evidence="2" id="KW-0238">DNA-binding</keyword>
<feature type="transmembrane region" description="Helical" evidence="4">
    <location>
        <begin position="227"/>
        <end position="248"/>
    </location>
</feature>
<evidence type="ECO:0000259" key="5">
    <source>
        <dbReference type="PROSITE" id="PS01124"/>
    </source>
</evidence>
<keyword evidence="4" id="KW-1133">Transmembrane helix</keyword>
<dbReference type="GO" id="GO:0043565">
    <property type="term" value="F:sequence-specific DNA binding"/>
    <property type="evidence" value="ECO:0007669"/>
    <property type="project" value="InterPro"/>
</dbReference>
<accession>A0A1I2EE69</accession>
<feature type="transmembrane region" description="Helical" evidence="4">
    <location>
        <begin position="200"/>
        <end position="221"/>
    </location>
</feature>
<dbReference type="InterPro" id="IPR018062">
    <property type="entry name" value="HTH_AraC-typ_CS"/>
</dbReference>
<feature type="transmembrane region" description="Helical" evidence="4">
    <location>
        <begin position="106"/>
        <end position="124"/>
    </location>
</feature>
<reference evidence="6 7" key="1">
    <citation type="submission" date="2016-10" db="EMBL/GenBank/DDBJ databases">
        <authorList>
            <person name="de Groot N.N."/>
        </authorList>
    </citation>
    <scope>NUCLEOTIDE SEQUENCE [LARGE SCALE GENOMIC DNA]</scope>
    <source>
        <strain evidence="6 7">CGMCC 1.9156</strain>
    </source>
</reference>
<gene>
    <name evidence="6" type="ORF">SAMN05216283_10257</name>
</gene>
<evidence type="ECO:0000256" key="4">
    <source>
        <dbReference type="SAM" id="Phobius"/>
    </source>
</evidence>
<protein>
    <submittedName>
        <fullName evidence="6">Helix-turn-helix domain-containing protein</fullName>
    </submittedName>
</protein>
<dbReference type="InterPro" id="IPR009057">
    <property type="entry name" value="Homeodomain-like_sf"/>
</dbReference>
<evidence type="ECO:0000256" key="3">
    <source>
        <dbReference type="ARBA" id="ARBA00023163"/>
    </source>
</evidence>
<dbReference type="STRING" id="655355.SAMN05216283_10257"/>
<feature type="domain" description="HTH araC/xylS-type" evidence="5">
    <location>
        <begin position="279"/>
        <end position="387"/>
    </location>
</feature>
<dbReference type="GO" id="GO:0003700">
    <property type="term" value="F:DNA-binding transcription factor activity"/>
    <property type="evidence" value="ECO:0007669"/>
    <property type="project" value="InterPro"/>
</dbReference>
<dbReference type="EMBL" id="FONW01000002">
    <property type="protein sequence ID" value="SFE90771.1"/>
    <property type="molecule type" value="Genomic_DNA"/>
</dbReference>
<dbReference type="SMART" id="SM00342">
    <property type="entry name" value="HTH_ARAC"/>
    <property type="match status" value="1"/>
</dbReference>
<dbReference type="PANTHER" id="PTHR43280:SF29">
    <property type="entry name" value="ARAC-FAMILY TRANSCRIPTIONAL REGULATOR"/>
    <property type="match status" value="1"/>
</dbReference>
<dbReference type="PANTHER" id="PTHR43280">
    <property type="entry name" value="ARAC-FAMILY TRANSCRIPTIONAL REGULATOR"/>
    <property type="match status" value="1"/>
</dbReference>
<sequence length="391" mass="45705">MRTAINIGFFDLIIFLGVFQGLFLSLFFIRHRSQTNHANLFQGLLLLFLSLVIFEELLNNTGYIVHLLAISDFSEPLNFTFGPLVFLYFFYVLHPKQKGKRTWAHFIPAVFWLLYMVFTFIQPAEVKYNSYLSTKHPDWPFLEVAMTITDDPLGIRNYVNQLTLIHFSLYLVAVVNLLLQQFQEQHQSWWRPSNDLLRRLRDGLLHYLVIIAIYLSTKLYFGMESDIGGYLIASYISLMIFISSYQALQVSDYFKQPQSFLEFPSAKYRKSSLDEQDKRRILSKISVAMENEKYFMQNLASLSGLAKNIHETTHHVSQVINEKHGKSFFELLASYRIEEAKRIMFQADSQQLTIEELAEHVGYNSKSAFNNAFKRLTKQTPSQYRKAIRIS</sequence>
<evidence type="ECO:0000313" key="7">
    <source>
        <dbReference type="Proteomes" id="UP000198964"/>
    </source>
</evidence>